<proteinExistence type="predicted"/>
<dbReference type="Proteomes" id="UP000256869">
    <property type="component" value="Unassembled WGS sequence"/>
</dbReference>
<dbReference type="EMBL" id="QRDY01000024">
    <property type="protein sequence ID" value="RED54491.1"/>
    <property type="molecule type" value="Genomic_DNA"/>
</dbReference>
<dbReference type="OrthoDB" id="2382185at2"/>
<protein>
    <submittedName>
        <fullName evidence="2">Regulatory protein YycH of two-component signal transduction system YycFG</fullName>
    </submittedName>
</protein>
<organism evidence="2 3">
    <name type="scientific">Cohnella lupini</name>
    <dbReference type="NCBI Taxonomy" id="1294267"/>
    <lineage>
        <taxon>Bacteria</taxon>
        <taxon>Bacillati</taxon>
        <taxon>Bacillota</taxon>
        <taxon>Bacilli</taxon>
        <taxon>Bacillales</taxon>
        <taxon>Paenibacillaceae</taxon>
        <taxon>Cohnella</taxon>
    </lineage>
</organism>
<accession>A0A3D9HYQ2</accession>
<evidence type="ECO:0000313" key="3">
    <source>
        <dbReference type="Proteomes" id="UP000256869"/>
    </source>
</evidence>
<reference evidence="2 3" key="1">
    <citation type="submission" date="2018-07" db="EMBL/GenBank/DDBJ databases">
        <title>Genomic Encyclopedia of Type Strains, Phase III (KMG-III): the genomes of soil and plant-associated and newly described type strains.</title>
        <authorList>
            <person name="Whitman W."/>
        </authorList>
    </citation>
    <scope>NUCLEOTIDE SEQUENCE [LARGE SCALE GENOMIC DNA]</scope>
    <source>
        <strain evidence="2 3">CECT 8236</strain>
    </source>
</reference>
<dbReference type="Pfam" id="PF07435">
    <property type="entry name" value="YycH"/>
    <property type="match status" value="1"/>
</dbReference>
<gene>
    <name evidence="2" type="ORF">DFP95_12417</name>
</gene>
<sequence length="438" mass="49877">MIEKGKSVLLFLLVAVSLVQSYFLAYSRPYMEAKVKTEQDYVNTEPLGTEEQVENLIFPEQLVIHLGNDKHTVFYPSTPTFYDLILKKLQSREFKGMKSDSVNSVDWDQIRREDQGVELRFGRAIPFELLQRVFKIDSDFLFTRDSIDRMWIYASKDRDEVRTFFFSADGRQVYESLRADLTIGDVEGYVGFGQFWDPYTSLDGNVYVPEKPITRMQALEVSFDRYTTEQMQDNLFFDPESIRTIQDSKTGPQVYTDTKIGLKIEQDGTWLSYTDPVAPTEGDNDMVDNVMAAVSFVNQHGGWNGMHQLVKETDSETGSEVIRFQQFYKGVPLVSDRSMNFGFMQLTLQQGLVSSYNRSLVIVGDQVTNKRIRQLPGGNPLKAILNSMESEGKNIEALYPAYQPEMQKDKVALSPVWAARLTTGEVVIVAKSGAVTVK</sequence>
<dbReference type="AlphaFoldDB" id="A0A3D9HYQ2"/>
<feature type="domain" description="Regulatory protein YycH" evidence="1">
    <location>
        <begin position="3"/>
        <end position="421"/>
    </location>
</feature>
<comment type="caution">
    <text evidence="2">The sequence shown here is derived from an EMBL/GenBank/DDBJ whole genome shotgun (WGS) entry which is preliminary data.</text>
</comment>
<dbReference type="Gene3D" id="3.30.310.160">
    <property type="entry name" value="YycH protein, domain 2"/>
    <property type="match status" value="1"/>
</dbReference>
<dbReference type="InterPro" id="IPR009996">
    <property type="entry name" value="YycH"/>
</dbReference>
<name>A0A3D9HYQ2_9BACL</name>
<evidence type="ECO:0000259" key="1">
    <source>
        <dbReference type="Pfam" id="PF07435"/>
    </source>
</evidence>
<evidence type="ECO:0000313" key="2">
    <source>
        <dbReference type="EMBL" id="RED54491.1"/>
    </source>
</evidence>
<dbReference type="InterPro" id="IPR042274">
    <property type="entry name" value="YycH/YycI_2"/>
</dbReference>
<keyword evidence="3" id="KW-1185">Reference proteome</keyword>
<dbReference type="RefSeq" id="WP_115995368.1">
    <property type="nucleotide sequence ID" value="NZ_QRDY01000024.1"/>
</dbReference>
<dbReference type="CDD" id="cd15787">
    <property type="entry name" value="YycH_N"/>
    <property type="match status" value="1"/>
</dbReference>